<evidence type="ECO:0000256" key="1">
    <source>
        <dbReference type="SAM" id="SignalP"/>
    </source>
</evidence>
<accession>A0ABT5MBY0</accession>
<dbReference type="Pfam" id="PF07813">
    <property type="entry name" value="LTXXQ"/>
    <property type="match status" value="1"/>
</dbReference>
<dbReference type="Gene3D" id="1.20.120.1490">
    <property type="match status" value="1"/>
</dbReference>
<protein>
    <submittedName>
        <fullName evidence="2">Spy/CpxP family protein refolding chaperone</fullName>
    </submittedName>
</protein>
<dbReference type="InterPro" id="IPR012899">
    <property type="entry name" value="LTXXQ"/>
</dbReference>
<organism evidence="2 3">
    <name type="scientific">Curvibacter microcysteis</name>
    <dbReference type="NCBI Taxonomy" id="3026419"/>
    <lineage>
        <taxon>Bacteria</taxon>
        <taxon>Pseudomonadati</taxon>
        <taxon>Pseudomonadota</taxon>
        <taxon>Betaproteobacteria</taxon>
        <taxon>Burkholderiales</taxon>
        <taxon>Comamonadaceae</taxon>
        <taxon>Curvibacter</taxon>
    </lineage>
</organism>
<reference evidence="2 3" key="1">
    <citation type="submission" date="2023-02" db="EMBL/GenBank/DDBJ databases">
        <title>Bacterial whole genome sequence for Curvibacter sp. HBC28.</title>
        <authorList>
            <person name="Le V."/>
            <person name="Ko S.-R."/>
            <person name="Ahn C.-Y."/>
            <person name="Oh H.-M."/>
        </authorList>
    </citation>
    <scope>NUCLEOTIDE SEQUENCE [LARGE SCALE GENOMIC DNA]</scope>
    <source>
        <strain evidence="2 3">HBC28</strain>
    </source>
</reference>
<proteinExistence type="predicted"/>
<keyword evidence="3" id="KW-1185">Reference proteome</keyword>
<dbReference type="EMBL" id="JAQSIO010000002">
    <property type="protein sequence ID" value="MDD0814077.1"/>
    <property type="molecule type" value="Genomic_DNA"/>
</dbReference>
<name>A0ABT5MBY0_9BURK</name>
<sequence>MKFRLINKRVLFGLLGAGLLAGSLSAYSHSGEGHWGHGERGSPEFRAKMVERVANRLDLNTEQKQRLNALAEQMHQQRLALMGGNTQPRGQLLGLMAGTQFDRSKAQALVTEKTTQIQQQSPALIAAMGDFYDSLNPAQQQKVREFMQKRGHHGPF</sequence>
<dbReference type="Proteomes" id="UP001528672">
    <property type="component" value="Unassembled WGS sequence"/>
</dbReference>
<feature type="signal peptide" evidence="1">
    <location>
        <begin position="1"/>
        <end position="28"/>
    </location>
</feature>
<dbReference type="RefSeq" id="WP_273925713.1">
    <property type="nucleotide sequence ID" value="NZ_JAQSIO010000002.1"/>
</dbReference>
<comment type="caution">
    <text evidence="2">The sequence shown here is derived from an EMBL/GenBank/DDBJ whole genome shotgun (WGS) entry which is preliminary data.</text>
</comment>
<gene>
    <name evidence="2" type="ORF">PSQ39_05470</name>
</gene>
<feature type="chain" id="PRO_5045368589" evidence="1">
    <location>
        <begin position="29"/>
        <end position="156"/>
    </location>
</feature>
<keyword evidence="1" id="KW-0732">Signal</keyword>
<evidence type="ECO:0000313" key="2">
    <source>
        <dbReference type="EMBL" id="MDD0814077.1"/>
    </source>
</evidence>
<evidence type="ECO:0000313" key="3">
    <source>
        <dbReference type="Proteomes" id="UP001528672"/>
    </source>
</evidence>